<dbReference type="GO" id="GO:0005737">
    <property type="term" value="C:cytoplasm"/>
    <property type="evidence" value="ECO:0007669"/>
    <property type="project" value="InterPro"/>
</dbReference>
<comment type="caution">
    <text evidence="9">The sequence shown here is derived from an EMBL/GenBank/DDBJ whole genome shotgun (WGS) entry which is preliminary data.</text>
</comment>
<name>A0A364N777_STELY</name>
<dbReference type="Pfam" id="PF00795">
    <property type="entry name" value="CN_hydrolase"/>
    <property type="match status" value="1"/>
</dbReference>
<dbReference type="GO" id="GO:0003952">
    <property type="term" value="F:NAD+ synthase (glutamine-hydrolyzing) activity"/>
    <property type="evidence" value="ECO:0007669"/>
    <property type="project" value="UniProtKB-UniRule"/>
</dbReference>
<dbReference type="InterPro" id="IPR036526">
    <property type="entry name" value="C-N_Hydrolase_sf"/>
</dbReference>
<accession>A0A364N777</accession>
<dbReference type="InterPro" id="IPR003694">
    <property type="entry name" value="NAD_synthase"/>
</dbReference>
<dbReference type="Proteomes" id="UP000249619">
    <property type="component" value="Unassembled WGS sequence"/>
</dbReference>
<dbReference type="UniPathway" id="UPA00253">
    <property type="reaction ID" value="UER00334"/>
</dbReference>
<evidence type="ECO:0000256" key="7">
    <source>
        <dbReference type="PIRNR" id="PIRNR006630"/>
    </source>
</evidence>
<reference evidence="10" key="1">
    <citation type="submission" date="2018-05" db="EMBL/GenBank/DDBJ databases">
        <title>Draft genome sequence of Stemphylium lycopersici strain CIDEFI 213.</title>
        <authorList>
            <person name="Medina R."/>
            <person name="Franco M.E.E."/>
            <person name="Lucentini C.G."/>
            <person name="Saparrat M.C.N."/>
            <person name="Balatti P.A."/>
        </authorList>
    </citation>
    <scope>NUCLEOTIDE SEQUENCE [LARGE SCALE GENOMIC DNA]</scope>
    <source>
        <strain evidence="10">CIDEFI 213</strain>
    </source>
</reference>
<keyword evidence="4 7" id="KW-0547">Nucleotide-binding</keyword>
<dbReference type="GO" id="GO:0009435">
    <property type="term" value="P:NAD+ biosynthetic process"/>
    <property type="evidence" value="ECO:0007669"/>
    <property type="project" value="UniProtKB-UniRule"/>
</dbReference>
<dbReference type="GO" id="GO:0004359">
    <property type="term" value="F:glutaminase activity"/>
    <property type="evidence" value="ECO:0007669"/>
    <property type="project" value="InterPro"/>
</dbReference>
<comment type="pathway">
    <text evidence="1 7">Cofactor biosynthesis; NAD(+) biosynthesis; NAD(+) from deamido-NAD(+) (L-Gln route): step 1/1.</text>
</comment>
<dbReference type="EC" id="6.3.5.1" evidence="7"/>
<feature type="domain" description="CN hydrolase" evidence="8">
    <location>
        <begin position="5"/>
        <end position="258"/>
    </location>
</feature>
<dbReference type="GO" id="GO:0005524">
    <property type="term" value="F:ATP binding"/>
    <property type="evidence" value="ECO:0007669"/>
    <property type="project" value="UniProtKB-UniRule"/>
</dbReference>
<dbReference type="SUPFAM" id="SSF56317">
    <property type="entry name" value="Carbon-nitrogen hydrolase"/>
    <property type="match status" value="1"/>
</dbReference>
<evidence type="ECO:0000256" key="3">
    <source>
        <dbReference type="ARBA" id="ARBA00022598"/>
    </source>
</evidence>
<dbReference type="AlphaFoldDB" id="A0A364N777"/>
<dbReference type="InterPro" id="IPR003010">
    <property type="entry name" value="C-N_Hydrolase"/>
</dbReference>
<dbReference type="FunFam" id="3.40.50.620:FF:000036">
    <property type="entry name" value="Glutamine-dependent NAD(+) synthetase"/>
    <property type="match status" value="1"/>
</dbReference>
<dbReference type="InterPro" id="IPR014445">
    <property type="entry name" value="Gln-dep_NAD_synthase"/>
</dbReference>
<dbReference type="Gene3D" id="3.40.50.620">
    <property type="entry name" value="HUPs"/>
    <property type="match status" value="1"/>
</dbReference>
<organism evidence="9 10">
    <name type="scientific">Stemphylium lycopersici</name>
    <name type="common">Tomato gray leaf spot disease fungus</name>
    <name type="synonym">Thyrospora lycopersici</name>
    <dbReference type="NCBI Taxonomy" id="183478"/>
    <lineage>
        <taxon>Eukaryota</taxon>
        <taxon>Fungi</taxon>
        <taxon>Dikarya</taxon>
        <taxon>Ascomycota</taxon>
        <taxon>Pezizomycotina</taxon>
        <taxon>Dothideomycetes</taxon>
        <taxon>Pleosporomycetidae</taxon>
        <taxon>Pleosporales</taxon>
        <taxon>Pleosporineae</taxon>
        <taxon>Pleosporaceae</taxon>
        <taxon>Stemphylium</taxon>
    </lineage>
</organism>
<evidence type="ECO:0000256" key="6">
    <source>
        <dbReference type="ARBA" id="ARBA00023027"/>
    </source>
</evidence>
<dbReference type="InterPro" id="IPR022310">
    <property type="entry name" value="NAD/GMP_synthase"/>
</dbReference>
<gene>
    <name evidence="9" type="ORF">DDE83_003505</name>
</gene>
<evidence type="ECO:0000259" key="8">
    <source>
        <dbReference type="PROSITE" id="PS50263"/>
    </source>
</evidence>
<comment type="catalytic activity">
    <reaction evidence="7">
        <text>deamido-NAD(+) + L-glutamine + ATP + H2O = L-glutamate + AMP + diphosphate + NAD(+) + H(+)</text>
        <dbReference type="Rhea" id="RHEA:24384"/>
        <dbReference type="ChEBI" id="CHEBI:15377"/>
        <dbReference type="ChEBI" id="CHEBI:15378"/>
        <dbReference type="ChEBI" id="CHEBI:29985"/>
        <dbReference type="ChEBI" id="CHEBI:30616"/>
        <dbReference type="ChEBI" id="CHEBI:33019"/>
        <dbReference type="ChEBI" id="CHEBI:57540"/>
        <dbReference type="ChEBI" id="CHEBI:58359"/>
        <dbReference type="ChEBI" id="CHEBI:58437"/>
        <dbReference type="ChEBI" id="CHEBI:456215"/>
        <dbReference type="EC" id="6.3.5.1"/>
    </reaction>
</comment>
<keyword evidence="3 7" id="KW-0436">Ligase</keyword>
<dbReference type="CDD" id="cd07570">
    <property type="entry name" value="GAT_Gln-NAD-synth"/>
    <property type="match status" value="1"/>
</dbReference>
<dbReference type="EMBL" id="QGDH01000040">
    <property type="protein sequence ID" value="RAR13120.1"/>
    <property type="molecule type" value="Genomic_DNA"/>
</dbReference>
<evidence type="ECO:0000256" key="2">
    <source>
        <dbReference type="ARBA" id="ARBA00007145"/>
    </source>
</evidence>
<keyword evidence="6 7" id="KW-0520">NAD</keyword>
<evidence type="ECO:0000313" key="9">
    <source>
        <dbReference type="EMBL" id="RAR13120.1"/>
    </source>
</evidence>
<sequence>MGRQAILASCSLAQWALDLEGNLVRIKQSIHEAKAKGATLRTGPELEMMLDLLTDESCRDILLDIGMPVQHRGFRYICRVTAYNGKLILIRPKTWMKNIGNYQESRWFTPWGPTCPTSHVEEYCLPQCIAAVQGSEKVPIGDALISTQDLCLRTLTCDETLMFKTPTHSAMCVGDIDIFTASAAEHFELGGYDSLISSLQEKSEERKGTILYSNQHGCDGDRLYYDGGATSISNGEVIAQGPRFSLHDVDVIIATVNIDRGWTYRPKRHHQQQQRSEGKFLYPRVEVACNLTRKVQNSFRSAPRYVPSKCERSLPVEGEIGVGPACYLWHYLRRSGCSGFLVPLSGGIDSCSTALVVYTMCTFAFNLLRTDKQVALDIQRITGIKDWLPKSPQEFSNRILHTVYMSVSQCSTPETQSRAQRLAEQLNAHHLSMSIDSVYQAARDLLPQHTGYTPHFRGSLADDVALQNLQARSRSTTAYYFAHTLPTARHQPSTSPTPAPTCGGLVVLSSVNVEECRRGNQTKHDCSSADLSPISSLSETQVRKFVKWSRHHYSLPILDAFLDATPRAELRPSCFAPRDEKETGMTHDQLFTLARLRSQERLGPLAMFEALVVEWQGQLGARETAELVKRFWISYANNRHKMSAVTPAVHAAFCGAGDGLDRRPILYPQFEGTRVFKQIEKRVLELERSSREAGGNAVDECGNAIAVAV</sequence>
<dbReference type="Gene3D" id="3.60.110.10">
    <property type="entry name" value="Carbon-nitrogen hydrolase"/>
    <property type="match status" value="1"/>
</dbReference>
<dbReference type="CDD" id="cd00553">
    <property type="entry name" value="NAD_synthase"/>
    <property type="match status" value="1"/>
</dbReference>
<evidence type="ECO:0000256" key="4">
    <source>
        <dbReference type="ARBA" id="ARBA00022741"/>
    </source>
</evidence>
<dbReference type="PIRSF" id="PIRSF006630">
    <property type="entry name" value="NADS_GAT"/>
    <property type="match status" value="1"/>
</dbReference>
<dbReference type="InterPro" id="IPR014729">
    <property type="entry name" value="Rossmann-like_a/b/a_fold"/>
</dbReference>
<evidence type="ECO:0000313" key="10">
    <source>
        <dbReference type="Proteomes" id="UP000249619"/>
    </source>
</evidence>
<dbReference type="STRING" id="183478.A0A364N777"/>
<comment type="similarity">
    <text evidence="2 7">In the C-terminal section; belongs to the NAD synthetase family.</text>
</comment>
<keyword evidence="10" id="KW-1185">Reference proteome</keyword>
<dbReference type="Pfam" id="PF02540">
    <property type="entry name" value="NAD_synthase"/>
    <property type="match status" value="1"/>
</dbReference>
<evidence type="ECO:0000256" key="1">
    <source>
        <dbReference type="ARBA" id="ARBA00005188"/>
    </source>
</evidence>
<dbReference type="SUPFAM" id="SSF52402">
    <property type="entry name" value="Adenine nucleotide alpha hydrolases-like"/>
    <property type="match status" value="1"/>
</dbReference>
<dbReference type="PANTHER" id="PTHR23090:SF9">
    <property type="entry name" value="GLUTAMINE-DEPENDENT NAD(+) SYNTHETASE"/>
    <property type="match status" value="1"/>
</dbReference>
<proteinExistence type="inferred from homology"/>
<protein>
    <recommendedName>
        <fullName evidence="7">Glutamine-dependent NAD(+) synthetase</fullName>
        <ecNumber evidence="7">6.3.5.1</ecNumber>
    </recommendedName>
    <alternativeName>
        <fullName evidence="7">NAD(+) synthase [glutamine-hydrolyzing]</fullName>
    </alternativeName>
</protein>
<keyword evidence="5 7" id="KW-0067">ATP-binding</keyword>
<dbReference type="PROSITE" id="PS50263">
    <property type="entry name" value="CN_HYDROLASE"/>
    <property type="match status" value="1"/>
</dbReference>
<evidence type="ECO:0000256" key="5">
    <source>
        <dbReference type="ARBA" id="ARBA00022840"/>
    </source>
</evidence>
<dbReference type="PANTHER" id="PTHR23090">
    <property type="entry name" value="NH 3 /GLUTAMINE-DEPENDENT NAD + SYNTHETASE"/>
    <property type="match status" value="1"/>
</dbReference>